<gene>
    <name evidence="2" type="ORF">ACHHYP_10048</name>
</gene>
<dbReference type="Proteomes" id="UP000243579">
    <property type="component" value="Unassembled WGS sequence"/>
</dbReference>
<sequence length="285" mass="29072">MSRCLVAGLAAVAVSLTSASAATCLASGTTPTLTSSRYPLVFCQTTGDRCCLPAHDQAILTDFLLLLNTGTFAMRCVAIASLGSGASCAETLNPAKTSLARVMCAACNPSSPQYLSVPTSATFFSAPQTFKVCARLAAAVAPVNFDECGISQPAYRGSICSPNNAVSSTTWAACSDGAYVCQNASSQAFYCNTTPCTSNDVPAGFANVPCATAEGTCGSAFLFLNDNGGAKPVLFEKFPVEIVPAGNDSCLDVDDALTTAVSGSSNALSAQGIVLFALLITFVCF</sequence>
<dbReference type="EMBL" id="JNBR01000096">
    <property type="protein sequence ID" value="OQR97800.1"/>
    <property type="molecule type" value="Genomic_DNA"/>
</dbReference>
<dbReference type="OrthoDB" id="72676at2759"/>
<accession>A0A1V9ZJ02</accession>
<evidence type="ECO:0008006" key="4">
    <source>
        <dbReference type="Google" id="ProtNLM"/>
    </source>
</evidence>
<keyword evidence="1" id="KW-0732">Signal</keyword>
<evidence type="ECO:0000256" key="1">
    <source>
        <dbReference type="SAM" id="SignalP"/>
    </source>
</evidence>
<evidence type="ECO:0000313" key="3">
    <source>
        <dbReference type="Proteomes" id="UP000243579"/>
    </source>
</evidence>
<organism evidence="2 3">
    <name type="scientific">Achlya hypogyna</name>
    <name type="common">Oomycete</name>
    <name type="synonym">Protoachlya hypogyna</name>
    <dbReference type="NCBI Taxonomy" id="1202772"/>
    <lineage>
        <taxon>Eukaryota</taxon>
        <taxon>Sar</taxon>
        <taxon>Stramenopiles</taxon>
        <taxon>Oomycota</taxon>
        <taxon>Saprolegniomycetes</taxon>
        <taxon>Saprolegniales</taxon>
        <taxon>Achlyaceae</taxon>
        <taxon>Achlya</taxon>
    </lineage>
</organism>
<feature type="signal peptide" evidence="1">
    <location>
        <begin position="1"/>
        <end position="21"/>
    </location>
</feature>
<reference evidence="2 3" key="1">
    <citation type="journal article" date="2014" name="Genome Biol. Evol.">
        <title>The secreted proteins of Achlya hypogyna and Thraustotheca clavata identify the ancestral oomycete secretome and reveal gene acquisitions by horizontal gene transfer.</title>
        <authorList>
            <person name="Misner I."/>
            <person name="Blouin N."/>
            <person name="Leonard G."/>
            <person name="Richards T.A."/>
            <person name="Lane C.E."/>
        </authorList>
    </citation>
    <scope>NUCLEOTIDE SEQUENCE [LARGE SCALE GENOMIC DNA]</scope>
    <source>
        <strain evidence="2 3">ATCC 48635</strain>
    </source>
</reference>
<keyword evidence="3" id="KW-1185">Reference proteome</keyword>
<feature type="chain" id="PRO_5012686849" description="Secreted protein" evidence="1">
    <location>
        <begin position="22"/>
        <end position="285"/>
    </location>
</feature>
<proteinExistence type="predicted"/>
<name>A0A1V9ZJ02_ACHHY</name>
<dbReference type="AlphaFoldDB" id="A0A1V9ZJ02"/>
<evidence type="ECO:0000313" key="2">
    <source>
        <dbReference type="EMBL" id="OQR97800.1"/>
    </source>
</evidence>
<protein>
    <recommendedName>
        <fullName evidence="4">Secreted protein</fullName>
    </recommendedName>
</protein>
<comment type="caution">
    <text evidence="2">The sequence shown here is derived from an EMBL/GenBank/DDBJ whole genome shotgun (WGS) entry which is preliminary data.</text>
</comment>